<name>A0A8H5CT50_9AGAR</name>
<dbReference type="PANTHER" id="PTHR43157">
    <property type="entry name" value="PHOSPHATIDYLINOSITOL-GLYCAN BIOSYNTHESIS CLASS F PROTEIN-RELATED"/>
    <property type="match status" value="1"/>
</dbReference>
<comment type="caution">
    <text evidence="2">The sequence shown here is derived from an EMBL/GenBank/DDBJ whole genome shotgun (WGS) entry which is preliminary data.</text>
</comment>
<keyword evidence="1" id="KW-0560">Oxidoreductase</keyword>
<dbReference type="InterPro" id="IPR036291">
    <property type="entry name" value="NAD(P)-bd_dom_sf"/>
</dbReference>
<dbReference type="AlphaFoldDB" id="A0A8H5CT50"/>
<organism evidence="2 3">
    <name type="scientific">Tetrapyrgos nigripes</name>
    <dbReference type="NCBI Taxonomy" id="182062"/>
    <lineage>
        <taxon>Eukaryota</taxon>
        <taxon>Fungi</taxon>
        <taxon>Dikarya</taxon>
        <taxon>Basidiomycota</taxon>
        <taxon>Agaricomycotina</taxon>
        <taxon>Agaricomycetes</taxon>
        <taxon>Agaricomycetidae</taxon>
        <taxon>Agaricales</taxon>
        <taxon>Marasmiineae</taxon>
        <taxon>Marasmiaceae</taxon>
        <taxon>Tetrapyrgos</taxon>
    </lineage>
</organism>
<protein>
    <recommendedName>
        <fullName evidence="4">NAD(P)-binding protein</fullName>
    </recommendedName>
</protein>
<sequence length="352" mass="38876">MMGPTPSKDFNPIRDLPDMKGKVVVVTGSSSGIGFAILQHLCRLGAKVYMTARSETRATSAMERLEKEGKEPGNGEVLWHQLDLVDPRKAKESAEKFMEKEQKLDILINNAGLIADRGKANVNPDGLQDTMAVNYLGTYVFTQTLLPLLEKTAETGADVRLINVGSNAHEEVTFTDFSTVEAWNHTFRWSLLPTFSRYKYSKLALHTWSNYLARRLTDKNSKVLLIVAHPGPIMSDGALSNLRSLPVPKFWVWLLSLWLYPQEMGGYAPAYAACAPRADALPNPAPNETETLAPKSKDCFKPNAHIVHGTYIVPPNINAEQGAAARDVEKQKALEACTRSFLEKIGLDVPAV</sequence>
<dbReference type="PRINTS" id="PR00081">
    <property type="entry name" value="GDHRDH"/>
</dbReference>
<evidence type="ECO:0000256" key="1">
    <source>
        <dbReference type="ARBA" id="ARBA00023002"/>
    </source>
</evidence>
<evidence type="ECO:0008006" key="4">
    <source>
        <dbReference type="Google" id="ProtNLM"/>
    </source>
</evidence>
<evidence type="ECO:0000313" key="3">
    <source>
        <dbReference type="Proteomes" id="UP000559256"/>
    </source>
</evidence>
<keyword evidence="3" id="KW-1185">Reference proteome</keyword>
<dbReference type="OrthoDB" id="191139at2759"/>
<proteinExistence type="predicted"/>
<dbReference type="InterPro" id="IPR002347">
    <property type="entry name" value="SDR_fam"/>
</dbReference>
<gene>
    <name evidence="2" type="ORF">D9758_014503</name>
</gene>
<dbReference type="SUPFAM" id="SSF51735">
    <property type="entry name" value="NAD(P)-binding Rossmann-fold domains"/>
    <property type="match status" value="1"/>
</dbReference>
<dbReference type="PANTHER" id="PTHR43157:SF31">
    <property type="entry name" value="PHOSPHATIDYLINOSITOL-GLYCAN BIOSYNTHESIS CLASS F PROTEIN"/>
    <property type="match status" value="1"/>
</dbReference>
<evidence type="ECO:0000313" key="2">
    <source>
        <dbReference type="EMBL" id="KAF5347539.1"/>
    </source>
</evidence>
<dbReference type="Proteomes" id="UP000559256">
    <property type="component" value="Unassembled WGS sequence"/>
</dbReference>
<dbReference type="Gene3D" id="3.40.50.720">
    <property type="entry name" value="NAD(P)-binding Rossmann-like Domain"/>
    <property type="match status" value="1"/>
</dbReference>
<dbReference type="GO" id="GO:0016491">
    <property type="term" value="F:oxidoreductase activity"/>
    <property type="evidence" value="ECO:0007669"/>
    <property type="project" value="UniProtKB-KW"/>
</dbReference>
<reference evidence="2 3" key="1">
    <citation type="journal article" date="2020" name="ISME J.">
        <title>Uncovering the hidden diversity of litter-decomposition mechanisms in mushroom-forming fungi.</title>
        <authorList>
            <person name="Floudas D."/>
            <person name="Bentzer J."/>
            <person name="Ahren D."/>
            <person name="Johansson T."/>
            <person name="Persson P."/>
            <person name="Tunlid A."/>
        </authorList>
    </citation>
    <scope>NUCLEOTIDE SEQUENCE [LARGE SCALE GENOMIC DNA]</scope>
    <source>
        <strain evidence="2 3">CBS 291.85</strain>
    </source>
</reference>
<dbReference type="EMBL" id="JAACJM010000092">
    <property type="protein sequence ID" value="KAF5347539.1"/>
    <property type="molecule type" value="Genomic_DNA"/>
</dbReference>
<accession>A0A8H5CT50</accession>
<dbReference type="Pfam" id="PF00106">
    <property type="entry name" value="adh_short"/>
    <property type="match status" value="1"/>
</dbReference>